<keyword evidence="6" id="KW-0949">S-adenosyl-L-methionine</keyword>
<evidence type="ECO:0000313" key="14">
    <source>
        <dbReference type="EMBL" id="CAL1716450.1"/>
    </source>
</evidence>
<name>A0ABP1E8T3_9APHY</name>
<evidence type="ECO:0000256" key="10">
    <source>
        <dbReference type="ARBA" id="ARBA00023158"/>
    </source>
</evidence>
<evidence type="ECO:0000256" key="5">
    <source>
        <dbReference type="ARBA" id="ARBA00022679"/>
    </source>
</evidence>
<keyword evidence="9" id="KW-0694">RNA-binding</keyword>
<evidence type="ECO:0000256" key="3">
    <source>
        <dbReference type="ARBA" id="ARBA00021330"/>
    </source>
</evidence>
<keyword evidence="5" id="KW-0808">Transferase</keyword>
<evidence type="ECO:0000313" key="15">
    <source>
        <dbReference type="Proteomes" id="UP001497453"/>
    </source>
</evidence>
<protein>
    <recommendedName>
        <fullName evidence="3">Small RNA 2'-O-methyltransferase</fullName>
        <ecNumber evidence="11">2.1.1.386</ecNumber>
    </recommendedName>
</protein>
<reference evidence="15" key="1">
    <citation type="submission" date="2024-04" db="EMBL/GenBank/DDBJ databases">
        <authorList>
            <person name="Shaw F."/>
            <person name="Minotto A."/>
        </authorList>
    </citation>
    <scope>NUCLEOTIDE SEQUENCE [LARGE SCALE GENOMIC DNA]</scope>
</reference>
<keyword evidence="7" id="KW-0479">Metal-binding</keyword>
<keyword evidence="4" id="KW-0489">Methyltransferase</keyword>
<comment type="catalytic activity">
    <reaction evidence="12">
        <text>small RNA 3'-end nucleotide + S-adenosyl-L-methionine = small RNA 3'-end 2'-O-methylnucleotide + S-adenosyl-L-homocysteine + H(+)</text>
        <dbReference type="Rhea" id="RHEA:37887"/>
        <dbReference type="Rhea" id="RHEA-COMP:10415"/>
        <dbReference type="Rhea" id="RHEA-COMP:10416"/>
        <dbReference type="ChEBI" id="CHEBI:15378"/>
        <dbReference type="ChEBI" id="CHEBI:57856"/>
        <dbReference type="ChEBI" id="CHEBI:59789"/>
        <dbReference type="ChEBI" id="CHEBI:74896"/>
        <dbReference type="ChEBI" id="CHEBI:74898"/>
        <dbReference type="EC" id="2.1.1.386"/>
    </reaction>
</comment>
<evidence type="ECO:0000256" key="2">
    <source>
        <dbReference type="ARBA" id="ARBA00009026"/>
    </source>
</evidence>
<feature type="compositionally biased region" description="Basic and acidic residues" evidence="13">
    <location>
        <begin position="462"/>
        <end position="474"/>
    </location>
</feature>
<dbReference type="InterPro" id="IPR026610">
    <property type="entry name" value="Hen1"/>
</dbReference>
<evidence type="ECO:0000256" key="13">
    <source>
        <dbReference type="SAM" id="MobiDB-lite"/>
    </source>
</evidence>
<proteinExistence type="inferred from homology"/>
<dbReference type="EMBL" id="OZ037952">
    <property type="protein sequence ID" value="CAL1716450.1"/>
    <property type="molecule type" value="Genomic_DNA"/>
</dbReference>
<dbReference type="InterPro" id="IPR029063">
    <property type="entry name" value="SAM-dependent_MTases_sf"/>
</dbReference>
<evidence type="ECO:0000256" key="4">
    <source>
        <dbReference type="ARBA" id="ARBA00022603"/>
    </source>
</evidence>
<gene>
    <name evidence="14" type="ORF">GFSPODELE1_LOCUS10760</name>
</gene>
<dbReference type="PANTHER" id="PTHR21404:SF3">
    <property type="entry name" value="SMALL RNA 2'-O-METHYLTRANSFERASE"/>
    <property type="match status" value="1"/>
</dbReference>
<evidence type="ECO:0000256" key="6">
    <source>
        <dbReference type="ARBA" id="ARBA00022691"/>
    </source>
</evidence>
<dbReference type="EC" id="2.1.1.386" evidence="11"/>
<evidence type="ECO:0000256" key="1">
    <source>
        <dbReference type="ARBA" id="ARBA00001946"/>
    </source>
</evidence>
<comment type="cofactor">
    <cofactor evidence="1">
        <name>Mg(2+)</name>
        <dbReference type="ChEBI" id="CHEBI:18420"/>
    </cofactor>
</comment>
<feature type="compositionally biased region" description="Low complexity" evidence="13">
    <location>
        <begin position="434"/>
        <end position="446"/>
    </location>
</feature>
<evidence type="ECO:0000256" key="11">
    <source>
        <dbReference type="ARBA" id="ARBA00035025"/>
    </source>
</evidence>
<keyword evidence="15" id="KW-1185">Reference proteome</keyword>
<keyword evidence="10" id="KW-0943">RNA-mediated gene silencing</keyword>
<evidence type="ECO:0000256" key="7">
    <source>
        <dbReference type="ARBA" id="ARBA00022723"/>
    </source>
</evidence>
<sequence>MLASREEMSLDAIDPNVELNVSFHPPLALQRRGWVFDIMRRERVSEVLDIGCGEGELIACLCNPPPWLRPPPASLLPPTSPLATLPTPHEVDCDGSPMNNNSDADDYLYINKIYALDISSSDLEYAITETAPRPEPEAGSWQRYTPRWGNLDIDLWEGSLDVFNPEFVGIECVVSTEVIEHLPEDILDEFAPVILGLYHPRLLLITTPSFTFNERFVAPNAPPGTRRGYHDPTKRTDRIFRHHDHKFEWTIQEFTQWCRKVAQEWGYDVDIDGVGKALEPDPWGRDEELGFASQVAAFTRREGEEDAGIREQRCKELGLLQRMRDRVQHKLCTQHRHLAHPTSKKPGTLITIGDAVKAKIQYFQEARVVLRQFWFENDISTLCGGWVELLVAAIQEHPDLRLEKSQSESRWFVELPGFVPGKQDVWEEVERESSIPGSIPSESSQWNEEESSWNDQVGNWDAEDKSFEEAEHGWDSAPQDLVKSQGGWGTPNEATPNHLSWGYHTDGWV</sequence>
<evidence type="ECO:0000256" key="12">
    <source>
        <dbReference type="ARBA" id="ARBA00048418"/>
    </source>
</evidence>
<dbReference type="SUPFAM" id="SSF53335">
    <property type="entry name" value="S-adenosyl-L-methionine-dependent methyltransferases"/>
    <property type="match status" value="1"/>
</dbReference>
<organism evidence="14 15">
    <name type="scientific">Somion occarium</name>
    <dbReference type="NCBI Taxonomy" id="3059160"/>
    <lineage>
        <taxon>Eukaryota</taxon>
        <taxon>Fungi</taxon>
        <taxon>Dikarya</taxon>
        <taxon>Basidiomycota</taxon>
        <taxon>Agaricomycotina</taxon>
        <taxon>Agaricomycetes</taxon>
        <taxon>Polyporales</taxon>
        <taxon>Cerrenaceae</taxon>
        <taxon>Somion</taxon>
    </lineage>
</organism>
<dbReference type="Proteomes" id="UP001497453">
    <property type="component" value="Chromosome 9"/>
</dbReference>
<accession>A0ABP1E8T3</accession>
<dbReference type="PANTHER" id="PTHR21404">
    <property type="entry name" value="HEN1"/>
    <property type="match status" value="1"/>
</dbReference>
<keyword evidence="8" id="KW-0460">Magnesium</keyword>
<feature type="region of interest" description="Disordered" evidence="13">
    <location>
        <begin position="432"/>
        <end position="509"/>
    </location>
</feature>
<evidence type="ECO:0000256" key="8">
    <source>
        <dbReference type="ARBA" id="ARBA00022842"/>
    </source>
</evidence>
<comment type="similarity">
    <text evidence="2">Belongs to the methyltransferase superfamily. HEN1 family.</text>
</comment>
<evidence type="ECO:0000256" key="9">
    <source>
        <dbReference type="ARBA" id="ARBA00022884"/>
    </source>
</evidence>
<dbReference type="Gene3D" id="3.40.50.150">
    <property type="entry name" value="Vaccinia Virus protein VP39"/>
    <property type="match status" value="1"/>
</dbReference>